<name>A0ABV1A7R6_9TELE</name>
<comment type="caution">
    <text evidence="1">The sequence shown here is derived from an EMBL/GenBank/DDBJ whole genome shotgun (WGS) entry which is preliminary data.</text>
</comment>
<dbReference type="Proteomes" id="UP001469553">
    <property type="component" value="Unassembled WGS sequence"/>
</dbReference>
<keyword evidence="2" id="KW-1185">Reference proteome</keyword>
<accession>A0ABV1A7R6</accession>
<evidence type="ECO:0000313" key="2">
    <source>
        <dbReference type="Proteomes" id="UP001469553"/>
    </source>
</evidence>
<dbReference type="PROSITE" id="PS51257">
    <property type="entry name" value="PROKAR_LIPOPROTEIN"/>
    <property type="match status" value="1"/>
</dbReference>
<dbReference type="EMBL" id="JAHRIP010085551">
    <property type="protein sequence ID" value="MEQ2314594.1"/>
    <property type="molecule type" value="Genomic_DNA"/>
</dbReference>
<protein>
    <submittedName>
        <fullName evidence="1">Uncharacterized protein</fullName>
    </submittedName>
</protein>
<organism evidence="1 2">
    <name type="scientific">Ameca splendens</name>
    <dbReference type="NCBI Taxonomy" id="208324"/>
    <lineage>
        <taxon>Eukaryota</taxon>
        <taxon>Metazoa</taxon>
        <taxon>Chordata</taxon>
        <taxon>Craniata</taxon>
        <taxon>Vertebrata</taxon>
        <taxon>Euteleostomi</taxon>
        <taxon>Actinopterygii</taxon>
        <taxon>Neopterygii</taxon>
        <taxon>Teleostei</taxon>
        <taxon>Neoteleostei</taxon>
        <taxon>Acanthomorphata</taxon>
        <taxon>Ovalentaria</taxon>
        <taxon>Atherinomorphae</taxon>
        <taxon>Cyprinodontiformes</taxon>
        <taxon>Goodeidae</taxon>
        <taxon>Ameca</taxon>
    </lineage>
</organism>
<reference evidence="1 2" key="1">
    <citation type="submission" date="2021-06" db="EMBL/GenBank/DDBJ databases">
        <authorList>
            <person name="Palmer J.M."/>
        </authorList>
    </citation>
    <scope>NUCLEOTIDE SEQUENCE [LARGE SCALE GENOMIC DNA]</scope>
    <source>
        <strain evidence="1 2">AS_MEX2019</strain>
        <tissue evidence="1">Muscle</tissue>
    </source>
</reference>
<evidence type="ECO:0000313" key="1">
    <source>
        <dbReference type="EMBL" id="MEQ2314594.1"/>
    </source>
</evidence>
<proteinExistence type="predicted"/>
<gene>
    <name evidence="1" type="ORF">AMECASPLE_013761</name>
</gene>
<sequence length="98" mass="10291">MAVGKNLKVVITATTGAVSGSCSCLDQDTTDNLGQCLLWTNSPAGSLQLTGTRLPFANPVHPPAEFPLPSSRRPGPLQARHALSLVDMLLPITARLQS</sequence>